<comment type="caution">
    <text evidence="1">The sequence shown here is derived from an EMBL/GenBank/DDBJ whole genome shotgun (WGS) entry which is preliminary data.</text>
</comment>
<organism evidence="1">
    <name type="scientific">marine sediment metagenome</name>
    <dbReference type="NCBI Taxonomy" id="412755"/>
    <lineage>
        <taxon>unclassified sequences</taxon>
        <taxon>metagenomes</taxon>
        <taxon>ecological metagenomes</taxon>
    </lineage>
</organism>
<accession>X1D1M2</accession>
<name>X1D1M2_9ZZZZ</name>
<evidence type="ECO:0000313" key="1">
    <source>
        <dbReference type="EMBL" id="GAH14711.1"/>
    </source>
</evidence>
<sequence>MNNNRAKNCNGDNMKIYVVKDIKSDFPFSDAGKVKIGIHEAIMNKHGAISCKSDKNELIGIKLDEFKFISHRDREEWIKIAYPKIPKIITMDNK</sequence>
<reference evidence="1" key="1">
    <citation type="journal article" date="2014" name="Front. Microbiol.">
        <title>High frequency of phylogenetically diverse reductive dehalogenase-homologous genes in deep subseafloor sedimentary metagenomes.</title>
        <authorList>
            <person name="Kawai M."/>
            <person name="Futagami T."/>
            <person name="Toyoda A."/>
            <person name="Takaki Y."/>
            <person name="Nishi S."/>
            <person name="Hori S."/>
            <person name="Arai W."/>
            <person name="Tsubouchi T."/>
            <person name="Morono Y."/>
            <person name="Uchiyama I."/>
            <person name="Ito T."/>
            <person name="Fujiyama A."/>
            <person name="Inagaki F."/>
            <person name="Takami H."/>
        </authorList>
    </citation>
    <scope>NUCLEOTIDE SEQUENCE</scope>
    <source>
        <strain evidence="1">Expedition CK06-06</strain>
    </source>
</reference>
<dbReference type="AlphaFoldDB" id="X1D1M2"/>
<dbReference type="EMBL" id="BART01030148">
    <property type="protein sequence ID" value="GAH14711.1"/>
    <property type="molecule type" value="Genomic_DNA"/>
</dbReference>
<protein>
    <submittedName>
        <fullName evidence="1">Uncharacterized protein</fullName>
    </submittedName>
</protein>
<gene>
    <name evidence="1" type="ORF">S01H4_52714</name>
</gene>
<proteinExistence type="predicted"/>